<evidence type="ECO:0000256" key="5">
    <source>
        <dbReference type="ARBA" id="ARBA00022989"/>
    </source>
</evidence>
<evidence type="ECO:0000256" key="7">
    <source>
        <dbReference type="ARBA" id="ARBA00023065"/>
    </source>
</evidence>
<evidence type="ECO:0000256" key="3">
    <source>
        <dbReference type="ARBA" id="ARBA00022475"/>
    </source>
</evidence>
<keyword evidence="13" id="KW-1185">Reference proteome</keyword>
<evidence type="ECO:0000313" key="12">
    <source>
        <dbReference type="EMBL" id="MFC5138209.1"/>
    </source>
</evidence>
<dbReference type="PANTHER" id="PTHR10110:SF86">
    <property type="entry name" value="SODIUM_HYDROGEN EXCHANGER 7"/>
    <property type="match status" value="1"/>
</dbReference>
<keyword evidence="4 10" id="KW-0812">Transmembrane</keyword>
<comment type="caution">
    <text evidence="10">Lacks conserved residue(s) required for the propagation of feature annotation.</text>
</comment>
<dbReference type="RefSeq" id="WP_378020432.1">
    <property type="nucleotide sequence ID" value="NZ_JBHSKG010000003.1"/>
</dbReference>
<evidence type="ECO:0000313" key="13">
    <source>
        <dbReference type="Proteomes" id="UP001596175"/>
    </source>
</evidence>
<proteinExistence type="inferred from homology"/>
<keyword evidence="2 10" id="KW-0813">Transport</keyword>
<keyword evidence="5 10" id="KW-1133">Transmembrane helix</keyword>
<sequence>MAVLALVVAALFVGVVLVGVGDRTRLPWPVLLVLVGAAAAFVPGIDAPEFDPELILPLFLPPLLFATAQRASWTVFRLRWRAVLFLAVLLVAVTVAAVGATVVWLVPGIALGAALAVGAAVAPPDPVAVEAVAGPLRMPRRLVGVLQSEGLFNDATALVVFQAAIAATVAGEQPGAATGLLLVWAGVGAVAVGLAFAWLAGQLADRLTDPVAPSALTLVLPFAVYLAADALEASGVIAVVVAALQMRQRADADDVEQRLTGSAFWNVVEMLVTAAAFALIGLELRAVVEDAGDQLGRMVADAAVVAIVVIAVRAVWMLGALAAVRRRGSPAGTAPRTVAEAAVLTWSGMRGLATLALALALPRVTDTGAPFPFRTELVIIAAGVLVATLVLPGLTLPLLLRALRVRESEEIGREAERRLVVRARRAALTELAALDRDALGVDDTVGEEVLGELRARFARLGVGEGGAGDAPGDDAADRADYERRLDTLRRRRDQWARLQSLALAAARREVLAARSEPGVDPETADRVLQRLDVRSLASGRVGG</sequence>
<gene>
    <name evidence="12" type="ORF">ACFPK1_08195</name>
</gene>
<comment type="function">
    <text evidence="10">Na(+)/H(+) antiporter that extrudes sodium in exchange for external protons.</text>
</comment>
<protein>
    <submittedName>
        <fullName evidence="12">Na+/H+ antiporter</fullName>
    </submittedName>
</protein>
<feature type="transmembrane region" description="Helical" evidence="10">
    <location>
        <begin position="343"/>
        <end position="365"/>
    </location>
</feature>
<feature type="transmembrane region" description="Helical" evidence="10">
    <location>
        <begin position="302"/>
        <end position="323"/>
    </location>
</feature>
<dbReference type="NCBIfam" id="TIGR00831">
    <property type="entry name" value="a_cpa1"/>
    <property type="match status" value="1"/>
</dbReference>
<evidence type="ECO:0000259" key="11">
    <source>
        <dbReference type="Pfam" id="PF00999"/>
    </source>
</evidence>
<evidence type="ECO:0000256" key="6">
    <source>
        <dbReference type="ARBA" id="ARBA00023053"/>
    </source>
</evidence>
<dbReference type="EMBL" id="JBHSKG010000003">
    <property type="protein sequence ID" value="MFC5138209.1"/>
    <property type="molecule type" value="Genomic_DNA"/>
</dbReference>
<keyword evidence="3 10" id="KW-1003">Cell membrane</keyword>
<dbReference type="InterPro" id="IPR004705">
    <property type="entry name" value="Cation/H_exchanger_CPA1_bac"/>
</dbReference>
<feature type="transmembrane region" description="Helical" evidence="10">
    <location>
        <begin position="220"/>
        <end position="244"/>
    </location>
</feature>
<evidence type="ECO:0000256" key="2">
    <source>
        <dbReference type="ARBA" id="ARBA00022448"/>
    </source>
</evidence>
<feature type="transmembrane region" description="Helical" evidence="10">
    <location>
        <begin position="264"/>
        <end position="282"/>
    </location>
</feature>
<reference evidence="13" key="1">
    <citation type="journal article" date="2019" name="Int. J. Syst. Evol. Microbiol.">
        <title>The Global Catalogue of Microorganisms (GCM) 10K type strain sequencing project: providing services to taxonomists for standard genome sequencing and annotation.</title>
        <authorList>
            <consortium name="The Broad Institute Genomics Platform"/>
            <consortium name="The Broad Institute Genome Sequencing Center for Infectious Disease"/>
            <person name="Wu L."/>
            <person name="Ma J."/>
        </authorList>
    </citation>
    <scope>NUCLEOTIDE SEQUENCE [LARGE SCALE GENOMIC DNA]</scope>
    <source>
        <strain evidence="13">XZYJ18</strain>
    </source>
</reference>
<comment type="subcellular location">
    <subcellularLocation>
        <location evidence="1 10">Cell membrane</location>
        <topology evidence="1 10">Multi-pass membrane protein</topology>
    </subcellularLocation>
</comment>
<evidence type="ECO:0000256" key="10">
    <source>
        <dbReference type="RuleBase" id="RU366002"/>
    </source>
</evidence>
<dbReference type="Pfam" id="PF00999">
    <property type="entry name" value="Na_H_Exchanger"/>
    <property type="match status" value="1"/>
</dbReference>
<evidence type="ECO:0000256" key="8">
    <source>
        <dbReference type="ARBA" id="ARBA00023136"/>
    </source>
</evidence>
<feature type="domain" description="Cation/H+ exchanger transmembrane" evidence="11">
    <location>
        <begin position="11"/>
        <end position="401"/>
    </location>
</feature>
<feature type="transmembrane region" description="Helical" evidence="10">
    <location>
        <begin position="28"/>
        <end position="47"/>
    </location>
</feature>
<dbReference type="InterPro" id="IPR006153">
    <property type="entry name" value="Cation/H_exchanger_TM"/>
</dbReference>
<feature type="transmembrane region" description="Helical" evidence="10">
    <location>
        <begin position="82"/>
        <end position="106"/>
    </location>
</feature>
<dbReference type="InterPro" id="IPR018422">
    <property type="entry name" value="Cation/H_exchanger_CPA1"/>
</dbReference>
<evidence type="ECO:0000256" key="4">
    <source>
        <dbReference type="ARBA" id="ARBA00022692"/>
    </source>
</evidence>
<organism evidence="12 13">
    <name type="scientific">Actinomycetospora rhizophila</name>
    <dbReference type="NCBI Taxonomy" id="1416876"/>
    <lineage>
        <taxon>Bacteria</taxon>
        <taxon>Bacillati</taxon>
        <taxon>Actinomycetota</taxon>
        <taxon>Actinomycetes</taxon>
        <taxon>Pseudonocardiales</taxon>
        <taxon>Pseudonocardiaceae</taxon>
        <taxon>Actinomycetospora</taxon>
    </lineage>
</organism>
<dbReference type="Proteomes" id="UP001596175">
    <property type="component" value="Unassembled WGS sequence"/>
</dbReference>
<keyword evidence="7 10" id="KW-0406">Ion transport</keyword>
<keyword evidence="10" id="KW-0050">Antiport</keyword>
<accession>A0ABV9ZFH5</accession>
<keyword evidence="8 10" id="KW-0472">Membrane</keyword>
<dbReference type="PANTHER" id="PTHR10110">
    <property type="entry name" value="SODIUM/HYDROGEN EXCHANGER"/>
    <property type="match status" value="1"/>
</dbReference>
<evidence type="ECO:0000256" key="9">
    <source>
        <dbReference type="ARBA" id="ARBA00023201"/>
    </source>
</evidence>
<feature type="transmembrane region" description="Helical" evidence="10">
    <location>
        <begin position="180"/>
        <end position="200"/>
    </location>
</feature>
<evidence type="ECO:0000256" key="1">
    <source>
        <dbReference type="ARBA" id="ARBA00004651"/>
    </source>
</evidence>
<comment type="caution">
    <text evidence="12">The sequence shown here is derived from an EMBL/GenBank/DDBJ whole genome shotgun (WGS) entry which is preliminary data.</text>
</comment>
<keyword evidence="6 10" id="KW-0915">Sodium</keyword>
<feature type="transmembrane region" description="Helical" evidence="10">
    <location>
        <begin position="377"/>
        <end position="400"/>
    </location>
</feature>
<feature type="transmembrane region" description="Helical" evidence="10">
    <location>
        <begin position="54"/>
        <end position="76"/>
    </location>
</feature>
<name>A0ABV9ZFH5_9PSEU</name>
<comment type="similarity">
    <text evidence="10">Belongs to the monovalent cation:proton antiporter 1 (CPA1) transporter (TC 2.A.36) family.</text>
</comment>
<keyword evidence="9 10" id="KW-0739">Sodium transport</keyword>
<dbReference type="Gene3D" id="6.10.140.1330">
    <property type="match status" value="1"/>
</dbReference>